<evidence type="ECO:0000256" key="10">
    <source>
        <dbReference type="ARBA" id="ARBA00066503"/>
    </source>
</evidence>
<dbReference type="HAMAP" id="MF_00113">
    <property type="entry name" value="QueA"/>
    <property type="match status" value="1"/>
</dbReference>
<dbReference type="InterPro" id="IPR042119">
    <property type="entry name" value="QueA_dom2"/>
</dbReference>
<evidence type="ECO:0000256" key="8">
    <source>
        <dbReference type="ARBA" id="ARBA00052751"/>
    </source>
</evidence>
<accession>A0A1F5VUX8</accession>
<evidence type="ECO:0000256" key="1">
    <source>
        <dbReference type="ARBA" id="ARBA00004496"/>
    </source>
</evidence>
<protein>
    <recommendedName>
        <fullName evidence="11 13">S-adenosylmethionine:tRNA ribosyltransferase-isomerase</fullName>
        <ecNumber evidence="10 13">2.4.99.17</ecNumber>
    </recommendedName>
    <alternativeName>
        <fullName evidence="12 13">Queuosine biosynthesis protein QueA</fullName>
    </alternativeName>
</protein>
<comment type="caution">
    <text evidence="14">The sequence shown here is derived from an EMBL/GenBank/DDBJ whole genome shotgun (WGS) entry which is preliminary data.</text>
</comment>
<keyword evidence="14" id="KW-0413">Isomerase</keyword>
<dbReference type="GO" id="GO:0008616">
    <property type="term" value="P:tRNA queuosine(34) biosynthetic process"/>
    <property type="evidence" value="ECO:0007669"/>
    <property type="project" value="UniProtKB-UniRule"/>
</dbReference>
<dbReference type="AlphaFoldDB" id="A0A1F5VUX8"/>
<evidence type="ECO:0000256" key="11">
    <source>
        <dbReference type="ARBA" id="ARBA00069325"/>
    </source>
</evidence>
<name>A0A1F5VUX8_9BACT</name>
<dbReference type="Gene3D" id="2.40.10.240">
    <property type="entry name" value="QueA-like"/>
    <property type="match status" value="1"/>
</dbReference>
<sequence length="345" mass="39956">MDISEFDYSLDKKLIAQQPLSRREASKMMILNRDTGRITHSFFYDFLSFVSQEYILVLNNTKVFPARLYAHTAEGKEIEVLLVKELTDGVWETMAKPLKKIKKHATLYFDDGIHSCTVTDFTSRNRLIVTISPSNDFWDFIERYGKPPLPPYIKRLSNEYSETDWNRYQTVFAQKTGSIAAPTAGFHFSPEILNALQEKNIHITYITLHVGSATFQPLRVTNITEHTMENEYFEMSVESFNKIKNAKEAGKKILAVGTTSVRTIESVDFTRSITESLKGWTNLFIYPGYEFKMTDAMLTNFHLPKSTLLMLVYAFASKKYMFAAYQEAMQHEYRFYSYGDCMLIL</sequence>
<comment type="similarity">
    <text evidence="9 13">Belongs to the QueA family.</text>
</comment>
<dbReference type="SUPFAM" id="SSF111337">
    <property type="entry name" value="QueA-like"/>
    <property type="match status" value="1"/>
</dbReference>
<evidence type="ECO:0000256" key="13">
    <source>
        <dbReference type="HAMAP-Rule" id="MF_00113"/>
    </source>
</evidence>
<dbReference type="NCBIfam" id="NF001140">
    <property type="entry name" value="PRK00147.1"/>
    <property type="match status" value="1"/>
</dbReference>
<comment type="subcellular location">
    <subcellularLocation>
        <location evidence="1 13">Cytoplasm</location>
    </subcellularLocation>
</comment>
<evidence type="ECO:0000256" key="5">
    <source>
        <dbReference type="ARBA" id="ARBA00022679"/>
    </source>
</evidence>
<dbReference type="Pfam" id="PF02547">
    <property type="entry name" value="Queuosine_synth"/>
    <property type="match status" value="1"/>
</dbReference>
<evidence type="ECO:0000313" key="14">
    <source>
        <dbReference type="EMBL" id="OGF66881.1"/>
    </source>
</evidence>
<evidence type="ECO:0000313" key="15">
    <source>
        <dbReference type="Proteomes" id="UP000178943"/>
    </source>
</evidence>
<proteinExistence type="inferred from homology"/>
<evidence type="ECO:0000256" key="3">
    <source>
        <dbReference type="ARBA" id="ARBA00011245"/>
    </source>
</evidence>
<comment type="function">
    <text evidence="13">Transfers and isomerizes the ribose moiety from AdoMet to the 7-aminomethyl group of 7-deazaguanine (preQ1-tRNA) to give epoxyqueuosine (oQ-tRNA).</text>
</comment>
<comment type="pathway">
    <text evidence="2 13">tRNA modification; tRNA-queuosine biosynthesis.</text>
</comment>
<dbReference type="PANTHER" id="PTHR30307:SF0">
    <property type="entry name" value="S-ADENOSYLMETHIONINE:TRNA RIBOSYLTRANSFERASE-ISOMERASE"/>
    <property type="match status" value="1"/>
</dbReference>
<dbReference type="InterPro" id="IPR042118">
    <property type="entry name" value="QueA_dom1"/>
</dbReference>
<evidence type="ECO:0000256" key="9">
    <source>
        <dbReference type="ARBA" id="ARBA00061210"/>
    </source>
</evidence>
<reference evidence="14 15" key="1">
    <citation type="journal article" date="2016" name="Nat. Commun.">
        <title>Thousands of microbial genomes shed light on interconnected biogeochemical processes in an aquifer system.</title>
        <authorList>
            <person name="Anantharaman K."/>
            <person name="Brown C.T."/>
            <person name="Hug L.A."/>
            <person name="Sharon I."/>
            <person name="Castelle C.J."/>
            <person name="Probst A.J."/>
            <person name="Thomas B.C."/>
            <person name="Singh A."/>
            <person name="Wilkins M.J."/>
            <person name="Karaoz U."/>
            <person name="Brodie E.L."/>
            <person name="Williams K.H."/>
            <person name="Hubbard S.S."/>
            <person name="Banfield J.F."/>
        </authorList>
    </citation>
    <scope>NUCLEOTIDE SEQUENCE [LARGE SCALE GENOMIC DNA]</scope>
</reference>
<gene>
    <name evidence="13" type="primary">queA</name>
    <name evidence="14" type="ORF">A2Y62_01400</name>
</gene>
<keyword evidence="6 13" id="KW-0949">S-adenosyl-L-methionine</keyword>
<evidence type="ECO:0000256" key="12">
    <source>
        <dbReference type="ARBA" id="ARBA00076160"/>
    </source>
</evidence>
<organism evidence="14 15">
    <name type="scientific">Candidatus Fischerbacteria bacterium RBG_13_37_8</name>
    <dbReference type="NCBI Taxonomy" id="1817863"/>
    <lineage>
        <taxon>Bacteria</taxon>
        <taxon>Candidatus Fischeribacteriota</taxon>
    </lineage>
</organism>
<dbReference type="PANTHER" id="PTHR30307">
    <property type="entry name" value="S-ADENOSYLMETHIONINE:TRNA RIBOSYLTRANSFERASE-ISOMERASE"/>
    <property type="match status" value="1"/>
</dbReference>
<dbReference type="Gene3D" id="3.40.1780.10">
    <property type="entry name" value="QueA-like"/>
    <property type="match status" value="1"/>
</dbReference>
<evidence type="ECO:0000256" key="2">
    <source>
        <dbReference type="ARBA" id="ARBA00004691"/>
    </source>
</evidence>
<evidence type="ECO:0000256" key="6">
    <source>
        <dbReference type="ARBA" id="ARBA00022691"/>
    </source>
</evidence>
<dbReference type="GO" id="GO:0051075">
    <property type="term" value="F:S-adenosylmethionine:tRNA ribosyltransferase-isomerase activity"/>
    <property type="evidence" value="ECO:0007669"/>
    <property type="project" value="UniProtKB-EC"/>
</dbReference>
<keyword evidence="5 13" id="KW-0808">Transferase</keyword>
<dbReference type="GO" id="GO:0005737">
    <property type="term" value="C:cytoplasm"/>
    <property type="evidence" value="ECO:0007669"/>
    <property type="project" value="UniProtKB-SubCell"/>
</dbReference>
<dbReference type="FunFam" id="3.40.1780.10:FF:000001">
    <property type="entry name" value="S-adenosylmethionine:tRNA ribosyltransferase-isomerase"/>
    <property type="match status" value="1"/>
</dbReference>
<keyword evidence="7 13" id="KW-0671">Queuosine biosynthesis</keyword>
<evidence type="ECO:0000256" key="7">
    <source>
        <dbReference type="ARBA" id="ARBA00022785"/>
    </source>
</evidence>
<dbReference type="UniPathway" id="UPA00392"/>
<dbReference type="EMBL" id="MFGW01000079">
    <property type="protein sequence ID" value="OGF66881.1"/>
    <property type="molecule type" value="Genomic_DNA"/>
</dbReference>
<dbReference type="NCBIfam" id="TIGR00113">
    <property type="entry name" value="queA"/>
    <property type="match status" value="1"/>
</dbReference>
<dbReference type="STRING" id="1817863.A2Y62_01400"/>
<dbReference type="EC" id="2.4.99.17" evidence="10 13"/>
<dbReference type="Proteomes" id="UP000178943">
    <property type="component" value="Unassembled WGS sequence"/>
</dbReference>
<comment type="subunit">
    <text evidence="3 13">Monomer.</text>
</comment>
<evidence type="ECO:0000256" key="4">
    <source>
        <dbReference type="ARBA" id="ARBA00022490"/>
    </source>
</evidence>
<dbReference type="InterPro" id="IPR003699">
    <property type="entry name" value="QueA"/>
</dbReference>
<keyword evidence="4 13" id="KW-0963">Cytoplasm</keyword>
<comment type="catalytic activity">
    <reaction evidence="8 13">
        <text>7-aminomethyl-7-carbaguanosine(34) in tRNA + S-adenosyl-L-methionine = epoxyqueuosine(34) in tRNA + adenine + L-methionine + 2 H(+)</text>
        <dbReference type="Rhea" id="RHEA:32155"/>
        <dbReference type="Rhea" id="RHEA-COMP:10342"/>
        <dbReference type="Rhea" id="RHEA-COMP:18582"/>
        <dbReference type="ChEBI" id="CHEBI:15378"/>
        <dbReference type="ChEBI" id="CHEBI:16708"/>
        <dbReference type="ChEBI" id="CHEBI:57844"/>
        <dbReference type="ChEBI" id="CHEBI:59789"/>
        <dbReference type="ChEBI" id="CHEBI:82833"/>
        <dbReference type="ChEBI" id="CHEBI:194443"/>
        <dbReference type="EC" id="2.4.99.17"/>
    </reaction>
</comment>
<dbReference type="InterPro" id="IPR036100">
    <property type="entry name" value="QueA_sf"/>
</dbReference>